<dbReference type="EMBL" id="JN315756">
    <property type="protein sequence ID" value="AEX09234.1"/>
    <property type="molecule type" value="mRNA"/>
</dbReference>
<sequence length="53" mass="5909">DGISSLCPGSGPLNQLSACCWIMCEHQNKNFSNFTYKPLYYTACLKGNEPCFL</sequence>
<reference evidence="1" key="1">
    <citation type="journal article" date="2012" name="Proteomics">
        <title>Molecular diversity of the telson and venom components from Pandinus cavimanus (Scorpionidae Latreille 1802): transcriptome, venomics and function.</title>
        <authorList>
            <person name="Diego-Garcia E."/>
            <person name="Peigneur S."/>
            <person name="Clynen E."/>
            <person name="Marien T."/>
            <person name="Czech L."/>
            <person name="Schoofs L."/>
            <person name="Tytgat J."/>
        </authorList>
    </citation>
    <scope>NUCLEOTIDE SEQUENCE</scope>
</reference>
<dbReference type="AlphaFoldDB" id="H2CYS6"/>
<accession>H2CYS6</accession>
<evidence type="ECO:0000313" key="1">
    <source>
        <dbReference type="EMBL" id="AEX09234.1"/>
    </source>
</evidence>
<organism evidence="1">
    <name type="scientific">Pandinus cavimanus</name>
    <name type="common">Tanzanian red clawed scorpion</name>
    <dbReference type="NCBI Taxonomy" id="217261"/>
    <lineage>
        <taxon>Eukaryota</taxon>
        <taxon>Metazoa</taxon>
        <taxon>Ecdysozoa</taxon>
        <taxon>Arthropoda</taxon>
        <taxon>Chelicerata</taxon>
        <taxon>Arachnida</taxon>
        <taxon>Scorpiones</taxon>
        <taxon>Iurida</taxon>
        <taxon>Scorpionoidea</taxon>
        <taxon>Scorpionidae</taxon>
        <taxon>Pandininae</taxon>
        <taxon>Pandinus</taxon>
    </lineage>
</organism>
<name>H2CYS6_PANCV</name>
<feature type="non-terminal residue" evidence="1">
    <location>
        <position position="1"/>
    </location>
</feature>
<protein>
    <submittedName>
        <fullName evidence="1">Uncharacterized protein</fullName>
    </submittedName>
</protein>
<proteinExistence type="evidence at transcript level"/>